<evidence type="ECO:0000259" key="3">
    <source>
        <dbReference type="Pfam" id="PF13205"/>
    </source>
</evidence>
<reference evidence="4" key="1">
    <citation type="journal article" date="2019" name="Sci. Rep.">
        <title>Draft genome of Tanacetum cinerariifolium, the natural source of mosquito coil.</title>
        <authorList>
            <person name="Yamashiro T."/>
            <person name="Shiraishi A."/>
            <person name="Satake H."/>
            <person name="Nakayama K."/>
        </authorList>
    </citation>
    <scope>NUCLEOTIDE SEQUENCE</scope>
</reference>
<dbReference type="InterPro" id="IPR032812">
    <property type="entry name" value="SbsA_Ig"/>
</dbReference>
<keyword evidence="1 2" id="KW-0732">Signal</keyword>
<protein>
    <recommendedName>
        <fullName evidence="3">SbsA Ig-like domain-containing protein</fullName>
    </recommendedName>
</protein>
<dbReference type="InterPro" id="IPR013517">
    <property type="entry name" value="FG-GAP"/>
</dbReference>
<dbReference type="Pfam" id="PF13517">
    <property type="entry name" value="FG-GAP_3"/>
    <property type="match status" value="3"/>
</dbReference>
<accession>A0A6L2N5Q7</accession>
<dbReference type="PANTHER" id="PTHR46580:SF2">
    <property type="entry name" value="MAM DOMAIN-CONTAINING PROTEIN"/>
    <property type="match status" value="1"/>
</dbReference>
<name>A0A6L2N5Q7_TANCI</name>
<gene>
    <name evidence="4" type="ORF">Tci_052775</name>
</gene>
<comment type="caution">
    <text evidence="4">The sequence shown here is derived from an EMBL/GenBank/DDBJ whole genome shotgun (WGS) entry which is preliminary data.</text>
</comment>
<dbReference type="SUPFAM" id="SSF69318">
    <property type="entry name" value="Integrin alpha N-terminal domain"/>
    <property type="match status" value="1"/>
</dbReference>
<feature type="signal peptide" evidence="2">
    <location>
        <begin position="1"/>
        <end position="22"/>
    </location>
</feature>
<dbReference type="Gene3D" id="2.130.10.130">
    <property type="entry name" value="Integrin alpha, N-terminal"/>
    <property type="match status" value="1"/>
</dbReference>
<dbReference type="PANTHER" id="PTHR46580">
    <property type="entry name" value="SENSOR KINASE-RELATED"/>
    <property type="match status" value="1"/>
</dbReference>
<organism evidence="4">
    <name type="scientific">Tanacetum cinerariifolium</name>
    <name type="common">Dalmatian daisy</name>
    <name type="synonym">Chrysanthemum cinerariifolium</name>
    <dbReference type="NCBI Taxonomy" id="118510"/>
    <lineage>
        <taxon>Eukaryota</taxon>
        <taxon>Viridiplantae</taxon>
        <taxon>Streptophyta</taxon>
        <taxon>Embryophyta</taxon>
        <taxon>Tracheophyta</taxon>
        <taxon>Spermatophyta</taxon>
        <taxon>Magnoliopsida</taxon>
        <taxon>eudicotyledons</taxon>
        <taxon>Gunneridae</taxon>
        <taxon>Pentapetalae</taxon>
        <taxon>asterids</taxon>
        <taxon>campanulids</taxon>
        <taxon>Asterales</taxon>
        <taxon>Asteraceae</taxon>
        <taxon>Asteroideae</taxon>
        <taxon>Anthemideae</taxon>
        <taxon>Anthemidinae</taxon>
        <taxon>Tanacetum</taxon>
    </lineage>
</organism>
<dbReference type="AlphaFoldDB" id="A0A6L2N5Q7"/>
<feature type="domain" description="SbsA Ig-like" evidence="3">
    <location>
        <begin position="27"/>
        <end position="129"/>
    </location>
</feature>
<proteinExistence type="predicted"/>
<dbReference type="InterPro" id="IPR028994">
    <property type="entry name" value="Integrin_alpha_N"/>
</dbReference>
<evidence type="ECO:0000313" key="4">
    <source>
        <dbReference type="EMBL" id="GEU80797.1"/>
    </source>
</evidence>
<evidence type="ECO:0000256" key="2">
    <source>
        <dbReference type="SAM" id="SignalP"/>
    </source>
</evidence>
<dbReference type="Gene3D" id="2.30.30.100">
    <property type="match status" value="1"/>
</dbReference>
<feature type="chain" id="PRO_5026924561" description="SbsA Ig-like domain-containing protein" evidence="2">
    <location>
        <begin position="23"/>
        <end position="545"/>
    </location>
</feature>
<dbReference type="EMBL" id="BKCJ010008146">
    <property type="protein sequence ID" value="GEU80797.1"/>
    <property type="molecule type" value="Genomic_DNA"/>
</dbReference>
<sequence>MKDICSISYIALLSVGLAPVSAAFAQTPSIISVVPTANARAVARTGSITVTFSQPLTAASAASLKVFSQQRGGLRTAATSPAVVSGSTLSFAPASAPFTPGETIYYTVTTAAASSGGNLAQARVGQFTTAVGGAGRGTFLAGSDPNVGDYPLGGVLGDVDGDGDLDLLTVSVLLNTVSVRLNSGSGIFSGNQEIPVGFSPNGLVLGDVDGDGDLDLLTGNYTTSSTSGTVSVRLNNGSGIFSGNQEVLVSPNPGSVVVGDIDGDGDLDLLTANQSALNTVSVRLNNGSGTFGGSQNVAIAGNPVNLVVGDVDGDGDLDLLATSNNTGTVSVRLNNGSGTFAGTQDVGVGTNPTGLALGDIDGDDDLDLLNVSVGAGPRGIALSDLDSDGDLDLVVVGVTTPGVMSIRLNNGSGTFSGGYDSSIGNNMRGVVLGDVDGDGDLDLLAVSNTSPGVVSVRLNGGTNLASNSANPARSFTAFPNPSRTTASFSGTTSYAPVTLFDALGRTVLTTVADATGLARVSLPDGLPAGLYLASSAGHICRLVVE</sequence>
<evidence type="ECO:0000256" key="1">
    <source>
        <dbReference type="ARBA" id="ARBA00022729"/>
    </source>
</evidence>
<dbReference type="Pfam" id="PF13205">
    <property type="entry name" value="Big_5"/>
    <property type="match status" value="1"/>
</dbReference>